<dbReference type="Pfam" id="PF00015">
    <property type="entry name" value="MCPsignal"/>
    <property type="match status" value="1"/>
</dbReference>
<evidence type="ECO:0000256" key="5">
    <source>
        <dbReference type="SAM" id="MobiDB-lite"/>
    </source>
</evidence>
<dbReference type="PROSITE" id="PS50111">
    <property type="entry name" value="CHEMOTAXIS_TRANSDUC_2"/>
    <property type="match status" value="1"/>
</dbReference>
<proteinExistence type="predicted"/>
<evidence type="ECO:0000256" key="3">
    <source>
        <dbReference type="PROSITE-ProRule" id="PRU00284"/>
    </source>
</evidence>
<dbReference type="InterPro" id="IPR004089">
    <property type="entry name" value="MCPsignal_dom"/>
</dbReference>
<organism evidence="8 9">
    <name type="scientific">Alteromonas confluentis</name>
    <dbReference type="NCBI Taxonomy" id="1656094"/>
    <lineage>
        <taxon>Bacteria</taxon>
        <taxon>Pseudomonadati</taxon>
        <taxon>Pseudomonadota</taxon>
        <taxon>Gammaproteobacteria</taxon>
        <taxon>Alteromonadales</taxon>
        <taxon>Alteromonadaceae</taxon>
        <taxon>Alteromonas/Salinimonas group</taxon>
        <taxon>Alteromonas</taxon>
    </lineage>
</organism>
<feature type="coiled-coil region" evidence="4">
    <location>
        <begin position="210"/>
        <end position="237"/>
    </location>
</feature>
<evidence type="ECO:0000313" key="9">
    <source>
        <dbReference type="Proteomes" id="UP000175691"/>
    </source>
</evidence>
<feature type="transmembrane region" description="Helical" evidence="6">
    <location>
        <begin position="59"/>
        <end position="78"/>
    </location>
</feature>
<dbReference type="PANTHER" id="PTHR32089">
    <property type="entry name" value="METHYL-ACCEPTING CHEMOTAXIS PROTEIN MCPB"/>
    <property type="match status" value="1"/>
</dbReference>
<dbReference type="GO" id="GO:0007165">
    <property type="term" value="P:signal transduction"/>
    <property type="evidence" value="ECO:0007669"/>
    <property type="project" value="UniProtKB-KW"/>
</dbReference>
<feature type="transmembrane region" description="Helical" evidence="6">
    <location>
        <begin position="90"/>
        <end position="118"/>
    </location>
</feature>
<feature type="transmembrane region" description="Helical" evidence="6">
    <location>
        <begin position="12"/>
        <end position="39"/>
    </location>
</feature>
<dbReference type="PANTHER" id="PTHR32089:SF112">
    <property type="entry name" value="LYSOZYME-LIKE PROTEIN-RELATED"/>
    <property type="match status" value="1"/>
</dbReference>
<name>A0A1E7Z9K9_9ALTE</name>
<keyword evidence="6" id="KW-0812">Transmembrane</keyword>
<dbReference type="Gene3D" id="1.10.287.950">
    <property type="entry name" value="Methyl-accepting chemotaxis protein"/>
    <property type="match status" value="1"/>
</dbReference>
<dbReference type="AlphaFoldDB" id="A0A1E7Z9K9"/>
<evidence type="ECO:0000259" key="7">
    <source>
        <dbReference type="PROSITE" id="PS50111"/>
    </source>
</evidence>
<evidence type="ECO:0000256" key="6">
    <source>
        <dbReference type="SAM" id="Phobius"/>
    </source>
</evidence>
<evidence type="ECO:0000256" key="4">
    <source>
        <dbReference type="SAM" id="Coils"/>
    </source>
</evidence>
<dbReference type="SUPFAM" id="SSF58104">
    <property type="entry name" value="Methyl-accepting chemotaxis protein (MCP) signaling domain"/>
    <property type="match status" value="1"/>
</dbReference>
<keyword evidence="4" id="KW-0175">Coiled coil</keyword>
<evidence type="ECO:0000256" key="2">
    <source>
        <dbReference type="ARBA" id="ARBA00023224"/>
    </source>
</evidence>
<dbReference type="RefSeq" id="WP_070125858.1">
    <property type="nucleotide sequence ID" value="NZ_MDHN01000029.1"/>
</dbReference>
<feature type="transmembrane region" description="Helical" evidence="6">
    <location>
        <begin position="138"/>
        <end position="160"/>
    </location>
</feature>
<dbReference type="OrthoDB" id="2489132at2"/>
<keyword evidence="9" id="KW-1185">Reference proteome</keyword>
<protein>
    <submittedName>
        <fullName evidence="8">Chemotaxis protein</fullName>
    </submittedName>
</protein>
<feature type="region of interest" description="Disordered" evidence="5">
    <location>
        <begin position="266"/>
        <end position="286"/>
    </location>
</feature>
<dbReference type="STRING" id="1656094.BFC18_13585"/>
<feature type="domain" description="Methyl-accepting transducer" evidence="7">
    <location>
        <begin position="220"/>
        <end position="456"/>
    </location>
</feature>
<dbReference type="EMBL" id="MDHN01000029">
    <property type="protein sequence ID" value="OFC70215.1"/>
    <property type="molecule type" value="Genomic_DNA"/>
</dbReference>
<dbReference type="Proteomes" id="UP000175691">
    <property type="component" value="Unassembled WGS sequence"/>
</dbReference>
<keyword evidence="6" id="KW-1133">Transmembrane helix</keyword>
<dbReference type="SMART" id="SM00283">
    <property type="entry name" value="MA"/>
    <property type="match status" value="1"/>
</dbReference>
<comment type="subcellular location">
    <subcellularLocation>
        <location evidence="1">Membrane</location>
    </subcellularLocation>
</comment>
<accession>A0A1E7Z9K9</accession>
<evidence type="ECO:0000313" key="8">
    <source>
        <dbReference type="EMBL" id="OFC70215.1"/>
    </source>
</evidence>
<keyword evidence="2 3" id="KW-0807">Transducer</keyword>
<comment type="caution">
    <text evidence="8">The sequence shown here is derived from an EMBL/GenBank/DDBJ whole genome shotgun (WGS) entry which is preliminary data.</text>
</comment>
<evidence type="ECO:0000256" key="1">
    <source>
        <dbReference type="ARBA" id="ARBA00004370"/>
    </source>
</evidence>
<gene>
    <name evidence="8" type="ORF">BFC18_13585</name>
</gene>
<dbReference type="GO" id="GO:0006935">
    <property type="term" value="P:chemotaxis"/>
    <property type="evidence" value="ECO:0007669"/>
    <property type="project" value="UniProtKB-ARBA"/>
</dbReference>
<dbReference type="GO" id="GO:0016020">
    <property type="term" value="C:membrane"/>
    <property type="evidence" value="ECO:0007669"/>
    <property type="project" value="UniProtKB-SubCell"/>
</dbReference>
<sequence length="492" mass="52392">MQFPWIQDGQKLFRLVLPVQLVLAIAIGFYTGELLPAFIIGVPTVALPMFLSFTQPDSALSRICIGIAVQLMTALHINQAYGLIEWHFEIFALLAMLVVFRDWIVIGVSTAVVAIHHVGFFILQSQGFGVTIFEDGHLSFPILIMHALFAVSECAALMFVAKRSCDEGMNAFALSNTVDRVLAQKGRIDLTVDVAHSEGTKQFANLLSQMKTLAVDANRLTNEVASASQQIQGATSELSNTSAQAANEVSSVSSASEEIAASMQLTSERTQLANDKTSQASSLTSESKAAIDATAGSIASLKSMLTKAAQTNAELNERCANISDAMRSITAVAEQTNLLALNAAIESARAGEHGRGFAVVADEVRTLAIRSKESADEITAITEKLVVSTASSVEQMQSCITLVDNAVENSSSASAAMTEIESQITAASDNMAEIASSAVEQEAASQSIAASTAKMHELSQEEASTAARLEQQVVQLTNLCKDMQQAVMKFTV</sequence>
<reference evidence="8 9" key="1">
    <citation type="submission" date="2016-08" db="EMBL/GenBank/DDBJ databases">
        <authorList>
            <person name="Seilhamer J.J."/>
        </authorList>
    </citation>
    <scope>NUCLEOTIDE SEQUENCE [LARGE SCALE GENOMIC DNA]</scope>
    <source>
        <strain evidence="8 9">KCTC 42603</strain>
    </source>
</reference>
<keyword evidence="6" id="KW-0472">Membrane</keyword>